<evidence type="ECO:0000313" key="1">
    <source>
        <dbReference type="EMBL" id="TFH80590.1"/>
    </source>
</evidence>
<dbReference type="OrthoDB" id="9766750at2"/>
<organism evidence="1 2">
    <name type="scientific">Segatella hominis</name>
    <dbReference type="NCBI Taxonomy" id="2518605"/>
    <lineage>
        <taxon>Bacteria</taxon>
        <taxon>Pseudomonadati</taxon>
        <taxon>Bacteroidota</taxon>
        <taxon>Bacteroidia</taxon>
        <taxon>Bacteroidales</taxon>
        <taxon>Prevotellaceae</taxon>
        <taxon>Segatella</taxon>
    </lineage>
</organism>
<comment type="caution">
    <text evidence="1">The sequence shown here is derived from an EMBL/GenBank/DDBJ whole genome shotgun (WGS) entry which is preliminary data.</text>
</comment>
<reference evidence="1 2" key="1">
    <citation type="submission" date="2019-02" db="EMBL/GenBank/DDBJ databases">
        <title>Draft Genome Sequence of the Prevotella sp. BCRC 81118, Isolated from Human Feces.</title>
        <authorList>
            <person name="Huang C.-H."/>
        </authorList>
    </citation>
    <scope>NUCLEOTIDE SEQUENCE [LARGE SCALE GENOMIC DNA]</scope>
    <source>
        <strain evidence="1 2">BCRC 81118</strain>
    </source>
</reference>
<proteinExistence type="predicted"/>
<name>A0A4Y8VJG7_9BACT</name>
<protein>
    <submittedName>
        <fullName evidence="1">Helix-hairpin-helix domain-containing protein</fullName>
    </submittedName>
</protein>
<dbReference type="AlphaFoldDB" id="A0A4Y8VJG7"/>
<accession>A0A4Y8VJG7</accession>
<dbReference type="EMBL" id="SGVY01000019">
    <property type="protein sequence ID" value="TFH80590.1"/>
    <property type="molecule type" value="Genomic_DNA"/>
</dbReference>
<dbReference type="InterPro" id="IPR010994">
    <property type="entry name" value="RuvA_2-like"/>
</dbReference>
<gene>
    <name evidence="1" type="ORF">EXN75_08665</name>
</gene>
<sequence>MRNAIYYRNTLYYRCMLVVLFLVNSIQVSDAQSWQEYLEQLSEQEEYEDMNWESYEDILEGYAENPINLNTATKEDLEQFPFLSAQQIEDIQAYIYQYGEMKSLGELAMIESISWYERQLLCCFVYAGEVKRRSFPSFSQIAKYGKHEMVAAVKVPLYERKGDKDGYWGYPYKHWLRYQFHYSDYVKMGFVASQDAGEPFFGGKNNLGYDFYSYYLQIRKWGKLKNLTLGKYRLREGMGLILNNDFGFGKLSMLSSLGRMGTSIRTHSSRYAANYLQGVAATLNVCKGLDVSAFLSYRKIDATVKKDSISTIVTTGMHRTEKEIEKQGIASAFLLGGNLHYTKNGFHIGATGICYSYSLPLHPNKSQLYKRFAPEGKNFWNASIDYGYISHRLTLQGEVATGDCGVVATVNTASYLLSEQLSVLALYRFYPYRYYAIYSNSYSAGSSVQDESGCYVGLRWSPSSKWVCDIYGDVAYFAWPKYRMKGSSYAMDYLASVIFQPSRSLRLGARYQYKQKYDVTTQRARLYCGIEKGAWSSKTQVDATFLSQNYGMMVNESMEYRFRWLRLNAFLGYFRTKDYESRVYAFEPGLLYTMSFGSYFGEGIRCGLRAKAEIGKHWVLVCKGAMTKYFDRNHISSGLQQIKGSAQTDLEIQVKWKF</sequence>
<dbReference type="Proteomes" id="UP000297872">
    <property type="component" value="Unassembled WGS sequence"/>
</dbReference>
<keyword evidence="2" id="KW-1185">Reference proteome</keyword>
<dbReference type="SUPFAM" id="SSF47781">
    <property type="entry name" value="RuvA domain 2-like"/>
    <property type="match status" value="1"/>
</dbReference>
<evidence type="ECO:0000313" key="2">
    <source>
        <dbReference type="Proteomes" id="UP000297872"/>
    </source>
</evidence>